<organism evidence="3 4">
    <name type="scientific">Novosphingobium guangzhouense</name>
    <dbReference type="NCBI Taxonomy" id="1850347"/>
    <lineage>
        <taxon>Bacteria</taxon>
        <taxon>Pseudomonadati</taxon>
        <taxon>Pseudomonadota</taxon>
        <taxon>Alphaproteobacteria</taxon>
        <taxon>Sphingomonadales</taxon>
        <taxon>Sphingomonadaceae</taxon>
        <taxon>Novosphingobium</taxon>
    </lineage>
</organism>
<keyword evidence="2" id="KW-0812">Transmembrane</keyword>
<evidence type="ECO:0000313" key="4">
    <source>
        <dbReference type="Proteomes" id="UP000236327"/>
    </source>
</evidence>
<keyword evidence="2" id="KW-0472">Membrane</keyword>
<comment type="caution">
    <text evidence="3">The sequence shown here is derived from an EMBL/GenBank/DDBJ whole genome shotgun (WGS) entry which is preliminary data.</text>
</comment>
<evidence type="ECO:0008006" key="5">
    <source>
        <dbReference type="Google" id="ProtNLM"/>
    </source>
</evidence>
<evidence type="ECO:0000256" key="1">
    <source>
        <dbReference type="SAM" id="MobiDB-lite"/>
    </source>
</evidence>
<feature type="transmembrane region" description="Helical" evidence="2">
    <location>
        <begin position="84"/>
        <end position="108"/>
    </location>
</feature>
<keyword evidence="4" id="KW-1185">Reference proteome</keyword>
<dbReference type="AlphaFoldDB" id="A0A2K2FWA3"/>
<gene>
    <name evidence="3" type="ORF">A8V01_25195</name>
</gene>
<protein>
    <recommendedName>
        <fullName evidence="5">Energy transducer TonB</fullName>
    </recommendedName>
</protein>
<sequence>MGPCPGADRPGTGSGRTNCVDKTYDQSERWGAGHMSIEVRRRTATASTFGNVPATFPSDSGADGVPVVPTLRYADLPTDPKARLFGIFGTTLIVLAIAACSLLSWQVYSALQPSAHLPVFDVAMPAAPPEPCQ</sequence>
<keyword evidence="2" id="KW-1133">Transmembrane helix</keyword>
<feature type="region of interest" description="Disordered" evidence="1">
    <location>
        <begin position="1"/>
        <end position="20"/>
    </location>
</feature>
<dbReference type="Proteomes" id="UP000236327">
    <property type="component" value="Unassembled WGS sequence"/>
</dbReference>
<dbReference type="EMBL" id="LYMM01000061">
    <property type="protein sequence ID" value="PNU03050.1"/>
    <property type="molecule type" value="Genomic_DNA"/>
</dbReference>
<name>A0A2K2FWA3_9SPHN</name>
<reference evidence="3 4" key="1">
    <citation type="submission" date="2016-05" db="EMBL/GenBank/DDBJ databases">
        <title>Complete genome sequence of Novosphingobium guangzhouense SA925(T).</title>
        <authorList>
            <person name="Sha S."/>
        </authorList>
    </citation>
    <scope>NUCLEOTIDE SEQUENCE [LARGE SCALE GENOMIC DNA]</scope>
    <source>
        <strain evidence="3 4">SA925</strain>
    </source>
</reference>
<proteinExistence type="predicted"/>
<evidence type="ECO:0000256" key="2">
    <source>
        <dbReference type="SAM" id="Phobius"/>
    </source>
</evidence>
<accession>A0A2K2FWA3</accession>
<evidence type="ECO:0000313" key="3">
    <source>
        <dbReference type="EMBL" id="PNU03050.1"/>
    </source>
</evidence>